<name>K5ZGU5_9BACT</name>
<dbReference type="RefSeq" id="WP_007655097.1">
    <property type="nucleotide sequence ID" value="NZ_JH976473.1"/>
</dbReference>
<accession>K5ZGU5</accession>
<organism evidence="1 2">
    <name type="scientific">Parabacteroides goldsteinii CL02T12C30</name>
    <dbReference type="NCBI Taxonomy" id="999418"/>
    <lineage>
        <taxon>Bacteria</taxon>
        <taxon>Pseudomonadati</taxon>
        <taxon>Bacteroidota</taxon>
        <taxon>Bacteroidia</taxon>
        <taxon>Bacteroidales</taxon>
        <taxon>Tannerellaceae</taxon>
        <taxon>Parabacteroides</taxon>
    </lineage>
</organism>
<dbReference type="Pfam" id="PF17170">
    <property type="entry name" value="DUF5128"/>
    <property type="match status" value="1"/>
</dbReference>
<dbReference type="Proteomes" id="UP000006330">
    <property type="component" value="Unassembled WGS sequence"/>
</dbReference>
<evidence type="ECO:0008006" key="3">
    <source>
        <dbReference type="Google" id="ProtNLM"/>
    </source>
</evidence>
<dbReference type="PATRIC" id="fig|999418.3.peg.2850"/>
<dbReference type="EMBL" id="AGZO01000018">
    <property type="protein sequence ID" value="EKN14899.1"/>
    <property type="molecule type" value="Genomic_DNA"/>
</dbReference>
<evidence type="ECO:0000313" key="1">
    <source>
        <dbReference type="EMBL" id="EKN14899.1"/>
    </source>
</evidence>
<evidence type="ECO:0000313" key="2">
    <source>
        <dbReference type="Proteomes" id="UP000006330"/>
    </source>
</evidence>
<dbReference type="InterPro" id="IPR011042">
    <property type="entry name" value="6-blade_b-propeller_TolB-like"/>
</dbReference>
<protein>
    <recommendedName>
        <fullName evidence="3">6-bladed beta-propeller</fullName>
    </recommendedName>
</protein>
<dbReference type="Gene3D" id="2.120.10.30">
    <property type="entry name" value="TolB, C-terminal domain"/>
    <property type="match status" value="1"/>
</dbReference>
<dbReference type="AlphaFoldDB" id="K5ZGU5"/>
<sequence length="400" mass="46260">MKNKLLIIYLVISWSCFFSCRKGSNKSYYDVVEVSVQDSLIHPIDVHIDLANNCLPFDSLVTKASYVKLETTRDNLIGRISQLLFVADKIIVVDARRSKTITVYDEKGHYLNRIGSLGQGPHEYGSLDDVMLTPDKKMLAITDLGHDCIKYYDFNGDYIKSVKIPYWFCNCEFLTDNILAGYYLSGIVLPGGNPEYKPLLAVTDLNKNILYTAFKCYYSKYFTSSILKPLRKFDDHVFFNNPNTDSIFVLTKSGPRLRYHLNIEGANKIKIYDGITDKLLDKQHQHNPFFNGDFIELKDGAIFHVFELGSSWYRFGIYSNVKQQTLSCNGLLKNPFFYFFTQAPQARYKDNTVVVDVRPDIILSYKSELYRLGKKEEIDELYQDLTEDSNPVLFFYELKF</sequence>
<reference evidence="1 2" key="1">
    <citation type="submission" date="2012-02" db="EMBL/GenBank/DDBJ databases">
        <title>The Genome Sequence of Parabacteroides goldsteinii CL02T12C30.</title>
        <authorList>
            <consortium name="The Broad Institute Genome Sequencing Platform"/>
            <person name="Earl A."/>
            <person name="Ward D."/>
            <person name="Feldgarden M."/>
            <person name="Gevers D."/>
            <person name="Zitomersky N.L."/>
            <person name="Coyne M.J."/>
            <person name="Comstock L.E."/>
            <person name="Young S.K."/>
            <person name="Zeng Q."/>
            <person name="Gargeya S."/>
            <person name="Fitzgerald M."/>
            <person name="Haas B."/>
            <person name="Abouelleil A."/>
            <person name="Alvarado L."/>
            <person name="Arachchi H.M."/>
            <person name="Berlin A."/>
            <person name="Chapman S.B."/>
            <person name="Gearin G."/>
            <person name="Goldberg J."/>
            <person name="Griggs A."/>
            <person name="Gujja S."/>
            <person name="Hansen M."/>
            <person name="Heiman D."/>
            <person name="Howarth C."/>
            <person name="Larimer J."/>
            <person name="Lui A."/>
            <person name="MacDonald P.J.P."/>
            <person name="McCowen C."/>
            <person name="Montmayeur A."/>
            <person name="Murphy C."/>
            <person name="Neiman D."/>
            <person name="Pearson M."/>
            <person name="Priest M."/>
            <person name="Roberts A."/>
            <person name="Saif S."/>
            <person name="Shea T."/>
            <person name="Sisk P."/>
            <person name="Stolte C."/>
            <person name="Sykes S."/>
            <person name="Wortman J."/>
            <person name="Nusbaum C."/>
            <person name="Birren B."/>
        </authorList>
    </citation>
    <scope>NUCLEOTIDE SEQUENCE [LARGE SCALE GENOMIC DNA]</scope>
    <source>
        <strain evidence="1 2">CL02T12C30</strain>
    </source>
</reference>
<gene>
    <name evidence="1" type="ORF">HMPREF1076_02804</name>
</gene>
<dbReference type="HOGENOM" id="CLU_730866_0_0_10"/>
<comment type="caution">
    <text evidence="1">The sequence shown here is derived from an EMBL/GenBank/DDBJ whole genome shotgun (WGS) entry which is preliminary data.</text>
</comment>
<dbReference type="SUPFAM" id="SSF63825">
    <property type="entry name" value="YWTD domain"/>
    <property type="match status" value="1"/>
</dbReference>
<dbReference type="OrthoDB" id="623956at2"/>
<proteinExistence type="predicted"/>